<dbReference type="AlphaFoldDB" id="A0A1T4UL51"/>
<feature type="domain" description="GGDEF" evidence="5">
    <location>
        <begin position="298"/>
        <end position="426"/>
    </location>
</feature>
<dbReference type="InterPro" id="IPR050469">
    <property type="entry name" value="Diguanylate_Cyclase"/>
</dbReference>
<evidence type="ECO:0000313" key="7">
    <source>
        <dbReference type="Proteomes" id="UP000190162"/>
    </source>
</evidence>
<evidence type="ECO:0000256" key="1">
    <source>
        <dbReference type="ARBA" id="ARBA00001946"/>
    </source>
</evidence>
<keyword evidence="4" id="KW-1133">Transmembrane helix</keyword>
<feature type="transmembrane region" description="Helical" evidence="4">
    <location>
        <begin position="214"/>
        <end position="236"/>
    </location>
</feature>
<dbReference type="InterPro" id="IPR000160">
    <property type="entry name" value="GGDEF_dom"/>
</dbReference>
<keyword evidence="4" id="KW-0812">Transmembrane</keyword>
<dbReference type="EC" id="2.7.7.65" evidence="2"/>
<evidence type="ECO:0000256" key="3">
    <source>
        <dbReference type="ARBA" id="ARBA00034247"/>
    </source>
</evidence>
<dbReference type="PANTHER" id="PTHR45138:SF9">
    <property type="entry name" value="DIGUANYLATE CYCLASE DGCM-RELATED"/>
    <property type="match status" value="1"/>
</dbReference>
<dbReference type="EMBL" id="FUXU01000020">
    <property type="protein sequence ID" value="SKA53429.1"/>
    <property type="molecule type" value="Genomic_DNA"/>
</dbReference>
<dbReference type="Pfam" id="PF00990">
    <property type="entry name" value="GGDEF"/>
    <property type="match status" value="1"/>
</dbReference>
<keyword evidence="7" id="KW-1185">Reference proteome</keyword>
<proteinExistence type="predicted"/>
<dbReference type="Gene3D" id="3.30.70.270">
    <property type="match status" value="1"/>
</dbReference>
<dbReference type="Proteomes" id="UP000190162">
    <property type="component" value="Unassembled WGS sequence"/>
</dbReference>
<evidence type="ECO:0000313" key="6">
    <source>
        <dbReference type="EMBL" id="SKA53429.1"/>
    </source>
</evidence>
<dbReference type="GO" id="GO:1902201">
    <property type="term" value="P:negative regulation of bacterial-type flagellum-dependent cell motility"/>
    <property type="evidence" value="ECO:0007669"/>
    <property type="project" value="TreeGrafter"/>
</dbReference>
<evidence type="ECO:0000256" key="4">
    <source>
        <dbReference type="SAM" id="Phobius"/>
    </source>
</evidence>
<dbReference type="FunFam" id="3.30.70.270:FF:000001">
    <property type="entry name" value="Diguanylate cyclase domain protein"/>
    <property type="match status" value="1"/>
</dbReference>
<gene>
    <name evidence="6" type="ORF">SAMN02745132_01969</name>
</gene>
<dbReference type="SUPFAM" id="SSF55073">
    <property type="entry name" value="Nucleotide cyclase"/>
    <property type="match status" value="1"/>
</dbReference>
<dbReference type="NCBIfam" id="TIGR00254">
    <property type="entry name" value="GGDEF"/>
    <property type="match status" value="1"/>
</dbReference>
<protein>
    <recommendedName>
        <fullName evidence="2">diguanylate cyclase</fullName>
        <ecNumber evidence="2">2.7.7.65</ecNumber>
    </recommendedName>
</protein>
<dbReference type="PROSITE" id="PS50887">
    <property type="entry name" value="GGDEF"/>
    <property type="match status" value="1"/>
</dbReference>
<dbReference type="SMART" id="SM00267">
    <property type="entry name" value="GGDEF"/>
    <property type="match status" value="1"/>
</dbReference>
<dbReference type="GO" id="GO:0052621">
    <property type="term" value="F:diguanylate cyclase activity"/>
    <property type="evidence" value="ECO:0007669"/>
    <property type="project" value="UniProtKB-EC"/>
</dbReference>
<reference evidence="7" key="1">
    <citation type="submission" date="2017-02" db="EMBL/GenBank/DDBJ databases">
        <authorList>
            <person name="Varghese N."/>
            <person name="Submissions S."/>
        </authorList>
    </citation>
    <scope>NUCLEOTIDE SEQUENCE [LARGE SCALE GENOMIC DNA]</scope>
    <source>
        <strain evidence="7">DSM 22720</strain>
    </source>
</reference>
<dbReference type="InterPro" id="IPR043128">
    <property type="entry name" value="Rev_trsase/Diguanyl_cyclase"/>
</dbReference>
<comment type="cofactor">
    <cofactor evidence="1">
        <name>Mg(2+)</name>
        <dbReference type="ChEBI" id="CHEBI:18420"/>
    </cofactor>
</comment>
<keyword evidence="4" id="KW-0472">Membrane</keyword>
<organism evidence="6 7">
    <name type="scientific">Enterovibrio nigricans DSM 22720</name>
    <dbReference type="NCBI Taxonomy" id="1121868"/>
    <lineage>
        <taxon>Bacteria</taxon>
        <taxon>Pseudomonadati</taxon>
        <taxon>Pseudomonadota</taxon>
        <taxon>Gammaproteobacteria</taxon>
        <taxon>Vibrionales</taxon>
        <taxon>Vibrionaceae</taxon>
        <taxon>Enterovibrio</taxon>
    </lineage>
</organism>
<evidence type="ECO:0000259" key="5">
    <source>
        <dbReference type="PROSITE" id="PS50887"/>
    </source>
</evidence>
<dbReference type="CDD" id="cd01949">
    <property type="entry name" value="GGDEF"/>
    <property type="match status" value="1"/>
</dbReference>
<name>A0A1T4UL51_9GAMM</name>
<dbReference type="GO" id="GO:0043709">
    <property type="term" value="P:cell adhesion involved in single-species biofilm formation"/>
    <property type="evidence" value="ECO:0007669"/>
    <property type="project" value="TreeGrafter"/>
</dbReference>
<comment type="catalytic activity">
    <reaction evidence="3">
        <text>2 GTP = 3',3'-c-di-GMP + 2 diphosphate</text>
        <dbReference type="Rhea" id="RHEA:24898"/>
        <dbReference type="ChEBI" id="CHEBI:33019"/>
        <dbReference type="ChEBI" id="CHEBI:37565"/>
        <dbReference type="ChEBI" id="CHEBI:58805"/>
        <dbReference type="EC" id="2.7.7.65"/>
    </reaction>
</comment>
<dbReference type="PANTHER" id="PTHR45138">
    <property type="entry name" value="REGULATORY COMPONENTS OF SENSORY TRANSDUCTION SYSTEM"/>
    <property type="match status" value="1"/>
</dbReference>
<evidence type="ECO:0000256" key="2">
    <source>
        <dbReference type="ARBA" id="ARBA00012528"/>
    </source>
</evidence>
<sequence>MFVLFVLAFFSLAAVTWFYAGGAQSEYVISPSNLEFRYIDDAPSGGNTVGNVASSPDGKGAELQCSLGDAYKWPYCEIAISLTNKIQHGIDLSNYHSMVIEASYKAPAPNQRLRVYLRNYNEDYSNGHDPVSLKFNGIEYAPSEGMTEITLPLNSFQVLSWWISDMAVPLEYAGPELNNVPLVEIATGSAPILGDHHLTIKSIHFEGLMVTEAALFRTLTFMWMFVVMIILTVKYWQSRETYARERRRGDKLKKINTSLRQQSETLSVLATTDALTGLRNRTEIYSALNKHLKAANKQVCSALCLDLDHFKAVNDTHGHDMGDQLLVATAQILRDATSTSDIVVRWGGEEFVIFCPSKNLAQATFLAEKVRYSFENFNWPHGETMTCSVGIASTGDRNLAELIADADDALYQAKQLGRNRVEVHVETQLAS</sequence>
<dbReference type="GO" id="GO:0005886">
    <property type="term" value="C:plasma membrane"/>
    <property type="evidence" value="ECO:0007669"/>
    <property type="project" value="TreeGrafter"/>
</dbReference>
<accession>A0A1T4UL51</accession>
<dbReference type="InterPro" id="IPR029787">
    <property type="entry name" value="Nucleotide_cyclase"/>
</dbReference>